<gene>
    <name evidence="1" type="ORF">K9V48_26870</name>
</gene>
<evidence type="ECO:0000313" key="2">
    <source>
        <dbReference type="Proteomes" id="UP001165287"/>
    </source>
</evidence>
<proteinExistence type="predicted"/>
<sequence length="67" mass="7839">MICTEVDKLEGRINQMKKNLIQISKETGLNSYNTIYYSQKLDELITIYQKLKIDNIQKIDQKSCIAI</sequence>
<reference evidence="1" key="1">
    <citation type="submission" date="2024-05" db="EMBL/GenBank/DDBJ databases">
        <title>Metabacillus sp. nov., isolated from the rhizosphere soil of tomato plants.</title>
        <authorList>
            <person name="Ma R."/>
        </authorList>
    </citation>
    <scope>NUCLEOTIDE SEQUENCE</scope>
    <source>
        <strain evidence="1">DBTR6</strain>
    </source>
</reference>
<accession>A0ABS7V0E3</accession>
<dbReference type="InterPro" id="IPR018540">
    <property type="entry name" value="Spo0E-like"/>
</dbReference>
<dbReference type="SUPFAM" id="SSF140500">
    <property type="entry name" value="BAS1536-like"/>
    <property type="match status" value="1"/>
</dbReference>
<dbReference type="Gene3D" id="4.10.280.10">
    <property type="entry name" value="Helix-loop-helix DNA-binding domain"/>
    <property type="match status" value="1"/>
</dbReference>
<comment type="caution">
    <text evidence="1">The sequence shown here is derived from an EMBL/GenBank/DDBJ whole genome shotgun (WGS) entry which is preliminary data.</text>
</comment>
<dbReference type="PANTHER" id="PTHR41263:SF1">
    <property type="entry name" value="ASPARTYL-PHOSPHATE PHOSPHATASE YISI"/>
    <property type="match status" value="1"/>
</dbReference>
<dbReference type="Proteomes" id="UP001165287">
    <property type="component" value="Unassembled WGS sequence"/>
</dbReference>
<dbReference type="InterPro" id="IPR036638">
    <property type="entry name" value="HLH_DNA-bd_sf"/>
</dbReference>
<name>A0ABS7V0E3_9BACI</name>
<protein>
    <submittedName>
        <fullName evidence="1">Aspartyl-phosphate phosphatase Spo0E family protein</fullName>
    </submittedName>
</protein>
<dbReference type="Pfam" id="PF09388">
    <property type="entry name" value="SpoOE-like"/>
    <property type="match status" value="1"/>
</dbReference>
<dbReference type="RefSeq" id="WP_224142144.1">
    <property type="nucleotide sequence ID" value="NZ_JAIQUM010000146.1"/>
</dbReference>
<dbReference type="EMBL" id="JAIQUM010000146">
    <property type="protein sequence ID" value="MBZ5753738.1"/>
    <property type="molecule type" value="Genomic_DNA"/>
</dbReference>
<organism evidence="1 2">
    <name type="scientific">Metabacillus rhizolycopersici</name>
    <dbReference type="NCBI Taxonomy" id="2875709"/>
    <lineage>
        <taxon>Bacteria</taxon>
        <taxon>Bacillati</taxon>
        <taxon>Bacillota</taxon>
        <taxon>Bacilli</taxon>
        <taxon>Bacillales</taxon>
        <taxon>Bacillaceae</taxon>
        <taxon>Metabacillus</taxon>
    </lineage>
</organism>
<dbReference type="InterPro" id="IPR053028">
    <property type="entry name" value="Spo0E-like_phosphatase"/>
</dbReference>
<keyword evidence="2" id="KW-1185">Reference proteome</keyword>
<dbReference type="InterPro" id="IPR037208">
    <property type="entry name" value="Spo0E-like_sf"/>
</dbReference>
<dbReference type="PANTHER" id="PTHR41263">
    <property type="entry name" value="ASPARTYL-PHOSPHATE PHOSPHATASE YISI"/>
    <property type="match status" value="1"/>
</dbReference>
<evidence type="ECO:0000313" key="1">
    <source>
        <dbReference type="EMBL" id="MBZ5753738.1"/>
    </source>
</evidence>